<evidence type="ECO:0000313" key="2">
    <source>
        <dbReference type="Proteomes" id="UP000828941"/>
    </source>
</evidence>
<gene>
    <name evidence="1" type="ORF">L6164_000444</name>
</gene>
<dbReference type="EMBL" id="CM039426">
    <property type="protein sequence ID" value="KAI4356420.1"/>
    <property type="molecule type" value="Genomic_DNA"/>
</dbReference>
<keyword evidence="2" id="KW-1185">Reference proteome</keyword>
<organism evidence="1 2">
    <name type="scientific">Bauhinia variegata</name>
    <name type="common">Purple orchid tree</name>
    <name type="synonym">Phanera variegata</name>
    <dbReference type="NCBI Taxonomy" id="167791"/>
    <lineage>
        <taxon>Eukaryota</taxon>
        <taxon>Viridiplantae</taxon>
        <taxon>Streptophyta</taxon>
        <taxon>Embryophyta</taxon>
        <taxon>Tracheophyta</taxon>
        <taxon>Spermatophyta</taxon>
        <taxon>Magnoliopsida</taxon>
        <taxon>eudicotyledons</taxon>
        <taxon>Gunneridae</taxon>
        <taxon>Pentapetalae</taxon>
        <taxon>rosids</taxon>
        <taxon>fabids</taxon>
        <taxon>Fabales</taxon>
        <taxon>Fabaceae</taxon>
        <taxon>Cercidoideae</taxon>
        <taxon>Cercideae</taxon>
        <taxon>Bauhiniinae</taxon>
        <taxon>Bauhinia</taxon>
    </lineage>
</organism>
<proteinExistence type="predicted"/>
<name>A0ACB9QC88_BAUVA</name>
<reference evidence="1 2" key="1">
    <citation type="journal article" date="2022" name="DNA Res.">
        <title>Chromosomal-level genome assembly of the orchid tree Bauhinia variegata (Leguminosae; Cercidoideae) supports the allotetraploid origin hypothesis of Bauhinia.</title>
        <authorList>
            <person name="Zhong Y."/>
            <person name="Chen Y."/>
            <person name="Zheng D."/>
            <person name="Pang J."/>
            <person name="Liu Y."/>
            <person name="Luo S."/>
            <person name="Meng S."/>
            <person name="Qian L."/>
            <person name="Wei D."/>
            <person name="Dai S."/>
            <person name="Zhou R."/>
        </authorList>
    </citation>
    <scope>NUCLEOTIDE SEQUENCE [LARGE SCALE GENOMIC DNA]</scope>
    <source>
        <strain evidence="1">BV-YZ2020</strain>
    </source>
</reference>
<comment type="caution">
    <text evidence="1">The sequence shown here is derived from an EMBL/GenBank/DDBJ whole genome shotgun (WGS) entry which is preliminary data.</text>
</comment>
<dbReference type="Proteomes" id="UP000828941">
    <property type="component" value="Chromosome 1"/>
</dbReference>
<evidence type="ECO:0000313" key="1">
    <source>
        <dbReference type="EMBL" id="KAI4356420.1"/>
    </source>
</evidence>
<accession>A0ACB9QC88</accession>
<protein>
    <submittedName>
        <fullName evidence="1">Uncharacterized protein</fullName>
    </submittedName>
</protein>
<sequence>MRQKNSTTCIKGKKKKKEENHLYQTHDLKNLSSKPNQVKVGAKKFPLYWLKKQLLFIKLVRLFQGYKNHIASMHFALDSRIHCRSQSSKRKIPTSKVDRHGRCMNL</sequence>